<feature type="coiled-coil region" evidence="1">
    <location>
        <begin position="733"/>
        <end position="774"/>
    </location>
</feature>
<evidence type="ECO:0000313" key="3">
    <source>
        <dbReference type="EMBL" id="KAJ2928542.1"/>
    </source>
</evidence>
<evidence type="ECO:0000259" key="2">
    <source>
        <dbReference type="Pfam" id="PF01926"/>
    </source>
</evidence>
<dbReference type="GO" id="GO:0005525">
    <property type="term" value="F:GTP binding"/>
    <property type="evidence" value="ECO:0007669"/>
    <property type="project" value="InterPro"/>
</dbReference>
<keyword evidence="1" id="KW-0175">Coiled coil</keyword>
<proteinExistence type="predicted"/>
<dbReference type="Proteomes" id="UP001140091">
    <property type="component" value="Unassembled WGS sequence"/>
</dbReference>
<dbReference type="InterPro" id="IPR027417">
    <property type="entry name" value="P-loop_NTPase"/>
</dbReference>
<name>A0A9W8J5D3_9AGAR</name>
<dbReference type="PANTHER" id="PTHR23159:SF31">
    <property type="entry name" value="CENTROSOME-ASSOCIATED PROTEIN CEP250 ISOFORM X1"/>
    <property type="match status" value="1"/>
</dbReference>
<comment type="caution">
    <text evidence="3">The sequence shown here is derived from an EMBL/GenBank/DDBJ whole genome shotgun (WGS) entry which is preliminary data.</text>
</comment>
<reference evidence="3" key="1">
    <citation type="submission" date="2022-06" db="EMBL/GenBank/DDBJ databases">
        <title>Genome Sequence of Candolleomyces eurysporus.</title>
        <authorList>
            <person name="Buettner E."/>
        </authorList>
    </citation>
    <scope>NUCLEOTIDE SEQUENCE</scope>
    <source>
        <strain evidence="3">VTCC 930004</strain>
    </source>
</reference>
<keyword evidence="4" id="KW-1185">Reference proteome</keyword>
<feature type="coiled-coil region" evidence="1">
    <location>
        <begin position="656"/>
        <end position="704"/>
    </location>
</feature>
<dbReference type="Gene3D" id="3.40.50.300">
    <property type="entry name" value="P-loop containing nucleotide triphosphate hydrolases"/>
    <property type="match status" value="1"/>
</dbReference>
<organism evidence="3 4">
    <name type="scientific">Candolleomyces eurysporus</name>
    <dbReference type="NCBI Taxonomy" id="2828524"/>
    <lineage>
        <taxon>Eukaryota</taxon>
        <taxon>Fungi</taxon>
        <taxon>Dikarya</taxon>
        <taxon>Basidiomycota</taxon>
        <taxon>Agaricomycotina</taxon>
        <taxon>Agaricomycetes</taxon>
        <taxon>Agaricomycetidae</taxon>
        <taxon>Agaricales</taxon>
        <taxon>Agaricineae</taxon>
        <taxon>Psathyrellaceae</taxon>
        <taxon>Candolleomyces</taxon>
    </lineage>
</organism>
<feature type="coiled-coil region" evidence="1">
    <location>
        <begin position="558"/>
        <end position="610"/>
    </location>
</feature>
<sequence length="827" mass="93637">MDNLKKMIAIVGESGVGKSAFINAFFGKEVAQVSSDTCICTRAVEEFNYNRKDGLVLSLVDTPGFNGYYRGSDAKTDAQILQMMSGFLSAQQGENSKFMRTFKKLCGDELKNVVVVTTRWDESCHDEEALLEAETAEQSLLESPGFLKDLGDAGVQFLRTGHFDDNVPQPSRGQYQPPITIVEQLLGLQPDEVDNQEHHAIEEETLQEHGVSLEIDRQEQGVEGMEIQGHGVGFESEKVDFPEPAVEGGAIQEHDAIHEQAAEGKAMQDPCDTAGPLVPVNEPGPPKQDLNGYLEHIWKTLEDLKSAMNTAKSERMETNEDLKRHVDKWEEFLGKFFTQWRASEDRQKSSITDQLLSFGAKQEQELKSAHSETLEAQEKLDRQVRAELKQALEAGRKVHDDLSAGWQSLQERERKLNDDLDEARMKTIGLHADKVTLLQELNAVKSALVEQTAQVEIIKMESSSIYVSGLRSQLEEMKNDRDLVKASKFETELELENTREALKVAKEELETQALELGRLRNQVRSRTQRITSLETEVDEGKKISEQLAQESACLRDQVQAKSTESESYTQQIASLKEELEECHSLKASQLGTLERVRKELEESKKGLIHEVRESARLREQVQVKTTESELHTQRIASLQMGLAEEQRSSEGKLQALADLKRQLQDETQRVASLETQLEDMKKGSQELVQEATRLKDQVQAKIAESKLYMQRIASLQMELVVEQKNSEQKVQTLTRLRRQLHGGTRRIASLETELEDRKKESQELAREATRLRDQVLAQTTENELQMQRIASLKLAVRAQDWRKPLQERLQFAYRAGSGQGSWVYVPD</sequence>
<evidence type="ECO:0000313" key="4">
    <source>
        <dbReference type="Proteomes" id="UP001140091"/>
    </source>
</evidence>
<evidence type="ECO:0000256" key="1">
    <source>
        <dbReference type="SAM" id="Coils"/>
    </source>
</evidence>
<protein>
    <recommendedName>
        <fullName evidence="2">G domain-containing protein</fullName>
    </recommendedName>
</protein>
<dbReference type="EMBL" id="JANBPK010000923">
    <property type="protein sequence ID" value="KAJ2928542.1"/>
    <property type="molecule type" value="Genomic_DNA"/>
</dbReference>
<accession>A0A9W8J5D3</accession>
<feature type="non-terminal residue" evidence="3">
    <location>
        <position position="1"/>
    </location>
</feature>
<feature type="coiled-coil region" evidence="1">
    <location>
        <begin position="488"/>
        <end position="522"/>
    </location>
</feature>
<dbReference type="Pfam" id="PF01926">
    <property type="entry name" value="MMR_HSR1"/>
    <property type="match status" value="1"/>
</dbReference>
<dbReference type="AlphaFoldDB" id="A0A9W8J5D3"/>
<gene>
    <name evidence="3" type="ORF">H1R20_g8564</name>
</gene>
<dbReference type="PANTHER" id="PTHR23159">
    <property type="entry name" value="CENTROSOMAL PROTEIN 2"/>
    <property type="match status" value="1"/>
</dbReference>
<dbReference type="InterPro" id="IPR006073">
    <property type="entry name" value="GTP-bd"/>
</dbReference>
<dbReference type="OrthoDB" id="3785626at2759"/>
<feature type="domain" description="G" evidence="2">
    <location>
        <begin position="8"/>
        <end position="83"/>
    </location>
</feature>
<feature type="coiled-coil region" evidence="1">
    <location>
        <begin position="374"/>
        <end position="426"/>
    </location>
</feature>
<dbReference type="SUPFAM" id="SSF52540">
    <property type="entry name" value="P-loop containing nucleoside triphosphate hydrolases"/>
    <property type="match status" value="1"/>
</dbReference>